<gene>
    <name evidence="1" type="ORF">S01H1_27482</name>
</gene>
<dbReference type="AlphaFoldDB" id="X0TAE4"/>
<reference evidence="1" key="1">
    <citation type="journal article" date="2014" name="Front. Microbiol.">
        <title>High frequency of phylogenetically diverse reductive dehalogenase-homologous genes in deep subseafloor sedimentary metagenomes.</title>
        <authorList>
            <person name="Kawai M."/>
            <person name="Futagami T."/>
            <person name="Toyoda A."/>
            <person name="Takaki Y."/>
            <person name="Nishi S."/>
            <person name="Hori S."/>
            <person name="Arai W."/>
            <person name="Tsubouchi T."/>
            <person name="Morono Y."/>
            <person name="Uchiyama I."/>
            <person name="Ito T."/>
            <person name="Fujiyama A."/>
            <person name="Inagaki F."/>
            <person name="Takami H."/>
        </authorList>
    </citation>
    <scope>NUCLEOTIDE SEQUENCE</scope>
    <source>
        <strain evidence="1">Expedition CK06-06</strain>
    </source>
</reference>
<sequence>MSTLELPIAPPQLVEHRMIRAGADFREAAERWVDVCLELSASPPADRLYLGMWAHHLAREVRSTLRLPDQAAEALAEGKGFSR</sequence>
<dbReference type="EMBL" id="BARS01016735">
    <property type="protein sequence ID" value="GAF90184.1"/>
    <property type="molecule type" value="Genomic_DNA"/>
</dbReference>
<proteinExistence type="predicted"/>
<name>X0TAE4_9ZZZZ</name>
<accession>X0TAE4</accession>
<organism evidence="1">
    <name type="scientific">marine sediment metagenome</name>
    <dbReference type="NCBI Taxonomy" id="412755"/>
    <lineage>
        <taxon>unclassified sequences</taxon>
        <taxon>metagenomes</taxon>
        <taxon>ecological metagenomes</taxon>
    </lineage>
</organism>
<protein>
    <submittedName>
        <fullName evidence="1">Uncharacterized protein</fullName>
    </submittedName>
</protein>
<evidence type="ECO:0000313" key="1">
    <source>
        <dbReference type="EMBL" id="GAF90184.1"/>
    </source>
</evidence>
<comment type="caution">
    <text evidence="1">The sequence shown here is derived from an EMBL/GenBank/DDBJ whole genome shotgun (WGS) entry which is preliminary data.</text>
</comment>